<dbReference type="SUPFAM" id="SSF46785">
    <property type="entry name" value="Winged helix' DNA-binding domain"/>
    <property type="match status" value="1"/>
</dbReference>
<dbReference type="InterPro" id="IPR000847">
    <property type="entry name" value="LysR_HTH_N"/>
</dbReference>
<dbReference type="CDD" id="cd05466">
    <property type="entry name" value="PBP2_LTTR_substrate"/>
    <property type="match status" value="1"/>
</dbReference>
<keyword evidence="7" id="KW-1185">Reference proteome</keyword>
<dbReference type="Pfam" id="PF03466">
    <property type="entry name" value="LysR_substrate"/>
    <property type="match status" value="1"/>
</dbReference>
<organism evidence="6 7">
    <name type="scientific">Comamonas aquatica DA1877</name>
    <dbReference type="NCBI Taxonomy" id="1457173"/>
    <lineage>
        <taxon>Bacteria</taxon>
        <taxon>Pseudomonadati</taxon>
        <taxon>Pseudomonadota</taxon>
        <taxon>Betaproteobacteria</taxon>
        <taxon>Burkholderiales</taxon>
        <taxon>Comamonadaceae</taxon>
        <taxon>Comamonas</taxon>
    </lineage>
</organism>
<sequence length="312" mass="34135">MDEHRLKCFVAVYEQGSVSAAAERLHMTQPPLSILLRKLEDELGVNLFDRSGHRLVPTATGELFYLRAKALQANLQAMRRELRETAQGSRGTVHIGCATAASLFIMPRVMEQLLASAMKITVHVHEGETGYLLQRLRERSLDLVICRSQFAAPELQNQEVMNEPLRVALPPQHPLCGQAQIALGALRAERFLLHSSLLGTGISDMLLRACQEAGFTPEVAYWGVETLPMLLMVQKGLGVAFAPDSFAQLGMQGLPVLVPLADAKLRTHLNMIWPRGHALPPAAERLKELILAQCLPPPTCAQAKGPAQTPGA</sequence>
<dbReference type="AlphaFoldDB" id="A0A014Q8L5"/>
<dbReference type="InterPro" id="IPR036390">
    <property type="entry name" value="WH_DNA-bd_sf"/>
</dbReference>
<protein>
    <submittedName>
        <fullName evidence="6">LysR family transcriptional regulator</fullName>
    </submittedName>
</protein>
<keyword evidence="4" id="KW-0804">Transcription</keyword>
<evidence type="ECO:0000256" key="3">
    <source>
        <dbReference type="ARBA" id="ARBA00023125"/>
    </source>
</evidence>
<dbReference type="GO" id="GO:0032993">
    <property type="term" value="C:protein-DNA complex"/>
    <property type="evidence" value="ECO:0007669"/>
    <property type="project" value="TreeGrafter"/>
</dbReference>
<dbReference type="Pfam" id="PF00126">
    <property type="entry name" value="HTH_1"/>
    <property type="match status" value="1"/>
</dbReference>
<evidence type="ECO:0000256" key="1">
    <source>
        <dbReference type="ARBA" id="ARBA00009437"/>
    </source>
</evidence>
<dbReference type="Gene3D" id="1.10.10.10">
    <property type="entry name" value="Winged helix-like DNA-binding domain superfamily/Winged helix DNA-binding domain"/>
    <property type="match status" value="1"/>
</dbReference>
<comment type="similarity">
    <text evidence="1">Belongs to the LysR transcriptional regulatory family.</text>
</comment>
<dbReference type="RefSeq" id="WP_051519562.1">
    <property type="nucleotide sequence ID" value="NZ_JBOK01000015.1"/>
</dbReference>
<dbReference type="InterPro" id="IPR036388">
    <property type="entry name" value="WH-like_DNA-bd_sf"/>
</dbReference>
<keyword evidence="3" id="KW-0238">DNA-binding</keyword>
<dbReference type="FunFam" id="1.10.10.10:FF:000001">
    <property type="entry name" value="LysR family transcriptional regulator"/>
    <property type="match status" value="1"/>
</dbReference>
<comment type="caution">
    <text evidence="6">The sequence shown here is derived from an EMBL/GenBank/DDBJ whole genome shotgun (WGS) entry which is preliminary data.</text>
</comment>
<reference evidence="6 7" key="1">
    <citation type="submission" date="2014-01" db="EMBL/GenBank/DDBJ databases">
        <title>Interspecies Systems Biology Uncovers Metabolites Affecting C. elegans Gene Expression and Life History Traits.</title>
        <authorList>
            <person name="Watson E."/>
            <person name="Macneil L.T."/>
            <person name="Ritter A.D."/>
            <person name="Yilmaz L.S."/>
            <person name="Rosebrock A.P."/>
            <person name="Caudy A.A."/>
            <person name="Walhout A.J."/>
        </authorList>
    </citation>
    <scope>NUCLEOTIDE SEQUENCE [LARGE SCALE GENOMIC DNA]</scope>
    <source>
        <strain evidence="6 7">DA1877</strain>
    </source>
</reference>
<dbReference type="PROSITE" id="PS50931">
    <property type="entry name" value="HTH_LYSR"/>
    <property type="match status" value="1"/>
</dbReference>
<evidence type="ECO:0000259" key="5">
    <source>
        <dbReference type="PROSITE" id="PS50931"/>
    </source>
</evidence>
<dbReference type="STRING" id="225991.MA05_12620"/>
<evidence type="ECO:0000313" key="7">
    <source>
        <dbReference type="Proteomes" id="UP000020766"/>
    </source>
</evidence>
<evidence type="ECO:0000256" key="4">
    <source>
        <dbReference type="ARBA" id="ARBA00023163"/>
    </source>
</evidence>
<dbReference type="PRINTS" id="PR00039">
    <property type="entry name" value="HTHLYSR"/>
</dbReference>
<gene>
    <name evidence="6" type="ORF">AX13_04385</name>
</gene>
<dbReference type="InterPro" id="IPR005119">
    <property type="entry name" value="LysR_subst-bd"/>
</dbReference>
<proteinExistence type="inferred from homology"/>
<dbReference type="PATRIC" id="fig|1457173.3.peg.2550"/>
<dbReference type="PANTHER" id="PTHR30346:SF28">
    <property type="entry name" value="HTH-TYPE TRANSCRIPTIONAL REGULATOR CYNR"/>
    <property type="match status" value="1"/>
</dbReference>
<dbReference type="GO" id="GO:0003677">
    <property type="term" value="F:DNA binding"/>
    <property type="evidence" value="ECO:0007669"/>
    <property type="project" value="UniProtKB-KW"/>
</dbReference>
<accession>A0A014Q8L5</accession>
<keyword evidence="2" id="KW-0805">Transcription regulation</keyword>
<dbReference type="Proteomes" id="UP000020766">
    <property type="component" value="Unassembled WGS sequence"/>
</dbReference>
<feature type="domain" description="HTH lysR-type" evidence="5">
    <location>
        <begin position="1"/>
        <end position="58"/>
    </location>
</feature>
<dbReference type="SUPFAM" id="SSF53850">
    <property type="entry name" value="Periplasmic binding protein-like II"/>
    <property type="match status" value="1"/>
</dbReference>
<dbReference type="PANTHER" id="PTHR30346">
    <property type="entry name" value="TRANSCRIPTIONAL DUAL REGULATOR HCAR-RELATED"/>
    <property type="match status" value="1"/>
</dbReference>
<dbReference type="Gene3D" id="3.40.190.10">
    <property type="entry name" value="Periplasmic binding protein-like II"/>
    <property type="match status" value="2"/>
</dbReference>
<evidence type="ECO:0000256" key="2">
    <source>
        <dbReference type="ARBA" id="ARBA00023015"/>
    </source>
</evidence>
<name>A0A014Q8L5_9BURK</name>
<dbReference type="EMBL" id="JBOK01000015">
    <property type="protein sequence ID" value="EXU79527.1"/>
    <property type="molecule type" value="Genomic_DNA"/>
</dbReference>
<evidence type="ECO:0000313" key="6">
    <source>
        <dbReference type="EMBL" id="EXU79527.1"/>
    </source>
</evidence>
<dbReference type="GO" id="GO:0003700">
    <property type="term" value="F:DNA-binding transcription factor activity"/>
    <property type="evidence" value="ECO:0007669"/>
    <property type="project" value="InterPro"/>
</dbReference>